<dbReference type="EMBL" id="DS022300">
    <property type="protein sequence ID" value="OAJ35906.1"/>
    <property type="molecule type" value="Genomic_DNA"/>
</dbReference>
<reference evidence="11 12" key="1">
    <citation type="submission" date="2006-10" db="EMBL/GenBank/DDBJ databases">
        <title>The Genome Sequence of Batrachochytrium dendrobatidis JEL423.</title>
        <authorList>
            <consortium name="The Broad Institute Genome Sequencing Platform"/>
            <person name="Birren B."/>
            <person name="Lander E."/>
            <person name="Galagan J."/>
            <person name="Cuomo C."/>
            <person name="Devon K."/>
            <person name="Jaffe D."/>
            <person name="Butler J."/>
            <person name="Alvarez P."/>
            <person name="Gnerre S."/>
            <person name="Grabherr M."/>
            <person name="Kleber M."/>
            <person name="Mauceli E."/>
            <person name="Brockman W."/>
            <person name="Young S."/>
            <person name="LaButti K."/>
            <person name="Sykes S."/>
            <person name="DeCaprio D."/>
            <person name="Crawford M."/>
            <person name="Koehrsen M."/>
            <person name="Engels R."/>
            <person name="Montgomery P."/>
            <person name="Pearson M."/>
            <person name="Howarth C."/>
            <person name="Larson L."/>
            <person name="White J."/>
            <person name="O'Leary S."/>
            <person name="Kodira C."/>
            <person name="Zeng Q."/>
            <person name="Yandava C."/>
            <person name="Alvarado L."/>
            <person name="Longcore J."/>
            <person name="James T."/>
        </authorList>
    </citation>
    <scope>NUCLEOTIDE SEQUENCE [LARGE SCALE GENOMIC DNA]</scope>
    <source>
        <strain evidence="11 12">JEL423</strain>
    </source>
</reference>
<evidence type="ECO:0000256" key="7">
    <source>
        <dbReference type="ARBA" id="ARBA00023177"/>
    </source>
</evidence>
<feature type="transmembrane region" description="Helical" evidence="8">
    <location>
        <begin position="253"/>
        <end position="275"/>
    </location>
</feature>
<name>A0A177W826_BATDL</name>
<keyword evidence="3 8" id="KW-0813">Transport</keyword>
<evidence type="ECO:0000256" key="1">
    <source>
        <dbReference type="ARBA" id="ARBA00004141"/>
    </source>
</evidence>
<evidence type="ECO:0000256" key="8">
    <source>
        <dbReference type="RuleBase" id="RU362002"/>
    </source>
</evidence>
<dbReference type="InterPro" id="IPR018047">
    <property type="entry name" value="Ammonium_transpt_CS"/>
</dbReference>
<dbReference type="Proteomes" id="UP000077115">
    <property type="component" value="Unassembled WGS sequence"/>
</dbReference>
<feature type="transmembrane region" description="Helical" evidence="8">
    <location>
        <begin position="337"/>
        <end position="358"/>
    </location>
</feature>
<feature type="domain" description="Ammonium transporter AmtB-like" evidence="10">
    <location>
        <begin position="15"/>
        <end position="434"/>
    </location>
</feature>
<feature type="transmembrane region" description="Helical" evidence="8">
    <location>
        <begin position="386"/>
        <end position="407"/>
    </location>
</feature>
<feature type="region of interest" description="Disordered" evidence="9">
    <location>
        <begin position="419"/>
        <end position="449"/>
    </location>
</feature>
<dbReference type="PROSITE" id="PS01219">
    <property type="entry name" value="AMMONIUM_TRANSP"/>
    <property type="match status" value="1"/>
</dbReference>
<dbReference type="InterPro" id="IPR001905">
    <property type="entry name" value="Ammonium_transpt"/>
</dbReference>
<keyword evidence="4 8" id="KW-0812">Transmembrane</keyword>
<feature type="transmembrane region" description="Helical" evidence="8">
    <location>
        <begin position="46"/>
        <end position="70"/>
    </location>
</feature>
<evidence type="ECO:0000256" key="2">
    <source>
        <dbReference type="ARBA" id="ARBA00005887"/>
    </source>
</evidence>
<dbReference type="FunFam" id="1.10.3430.10:FF:000035">
    <property type="entry name" value="Ammonium transporter"/>
    <property type="match status" value="1"/>
</dbReference>
<organism evidence="11 12">
    <name type="scientific">Batrachochytrium dendrobatidis (strain JEL423)</name>
    <dbReference type="NCBI Taxonomy" id="403673"/>
    <lineage>
        <taxon>Eukaryota</taxon>
        <taxon>Fungi</taxon>
        <taxon>Fungi incertae sedis</taxon>
        <taxon>Chytridiomycota</taxon>
        <taxon>Chytridiomycota incertae sedis</taxon>
        <taxon>Chytridiomycetes</taxon>
        <taxon>Rhizophydiales</taxon>
        <taxon>Rhizophydiales incertae sedis</taxon>
        <taxon>Batrachochytrium</taxon>
    </lineage>
</organism>
<feature type="transmembrane region" description="Helical" evidence="8">
    <location>
        <begin position="224"/>
        <end position="241"/>
    </location>
</feature>
<dbReference type="InterPro" id="IPR029020">
    <property type="entry name" value="Ammonium/urea_transptr"/>
</dbReference>
<dbReference type="GO" id="GO:0005886">
    <property type="term" value="C:plasma membrane"/>
    <property type="evidence" value="ECO:0007669"/>
    <property type="project" value="UniProtKB-SubCell"/>
</dbReference>
<gene>
    <name evidence="11" type="ORF">BDEG_20135</name>
</gene>
<evidence type="ECO:0000256" key="4">
    <source>
        <dbReference type="ARBA" id="ARBA00022692"/>
    </source>
</evidence>
<dbReference type="GO" id="GO:0008519">
    <property type="term" value="F:ammonium channel activity"/>
    <property type="evidence" value="ECO:0007669"/>
    <property type="project" value="InterPro"/>
</dbReference>
<evidence type="ECO:0000259" key="10">
    <source>
        <dbReference type="Pfam" id="PF00909"/>
    </source>
</evidence>
<protein>
    <recommendedName>
        <fullName evidence="8">Ammonium transporter</fullName>
    </recommendedName>
</protein>
<keyword evidence="5 8" id="KW-1133">Transmembrane helix</keyword>
<dbReference type="eggNOG" id="KOG0682">
    <property type="taxonomic scope" value="Eukaryota"/>
</dbReference>
<feature type="compositionally biased region" description="Polar residues" evidence="9">
    <location>
        <begin position="435"/>
        <end position="449"/>
    </location>
</feature>
<evidence type="ECO:0000256" key="5">
    <source>
        <dbReference type="ARBA" id="ARBA00022989"/>
    </source>
</evidence>
<reference evidence="11 12" key="2">
    <citation type="submission" date="2016-05" db="EMBL/GenBank/DDBJ databases">
        <title>Lineage-specific infection strategies underlie the spectrum of fungal disease in amphibians.</title>
        <authorList>
            <person name="Cuomo C.A."/>
            <person name="Farrer R.A."/>
            <person name="James T."/>
            <person name="Longcore J."/>
            <person name="Birren B."/>
        </authorList>
    </citation>
    <scope>NUCLEOTIDE SEQUENCE [LARGE SCALE GENOMIC DNA]</scope>
    <source>
        <strain evidence="11 12">JEL423</strain>
    </source>
</reference>
<dbReference type="Gene3D" id="1.10.3430.10">
    <property type="entry name" value="Ammonium transporter AmtB like domains"/>
    <property type="match status" value="1"/>
</dbReference>
<feature type="transmembrane region" description="Helical" evidence="8">
    <location>
        <begin position="134"/>
        <end position="154"/>
    </location>
</feature>
<evidence type="ECO:0000256" key="3">
    <source>
        <dbReference type="ARBA" id="ARBA00022448"/>
    </source>
</evidence>
<sequence>MSVMVSDPGTSSIGFVIACTGLVFIMIPGVGLFYSGLARSKNALSLIMLSMLSMSVVTIQWVLFGFSLAFSDTGSAIIGNFAMGGLNSVGMDPIPVVATFIPGILFAVYQMQFATITVALVYGSVVERIRLVPALVFAFVWTTVVYDPIAYWSWANRGWVRNMGCLSTTALNQTPCGIGSLDFAGGGPVHVASGFAGLAYCLVVGKRRSIGPGSEKVEFLPHNITNVFIGAALLWFGWFGFNGGSALAATPRAAMAVTVTTISAATGSLAWTIMACLNHNRLSGIGFCSGAIAGLVAITPSAGYVAPWAALIIGFLSGVSCYYATRIKDAFGFDDSLDAWGVHGVGGILGSLLTGVFAQKKIAALDGASIDGGWIDGNWIQMGYQISGTVSIAVWSFVGSLLILLVIDVIPGLSLRPTPEDEDAGADYSEMGETCHSNESTRIINGTNPSLSDVSANRSSTHTLRVGTEVF</sequence>
<dbReference type="VEuPathDB" id="FungiDB:BDEG_20135"/>
<evidence type="ECO:0000256" key="6">
    <source>
        <dbReference type="ARBA" id="ARBA00023136"/>
    </source>
</evidence>
<dbReference type="SUPFAM" id="SSF111352">
    <property type="entry name" value="Ammonium transporter"/>
    <property type="match status" value="1"/>
</dbReference>
<dbReference type="PANTHER" id="PTHR43029:SF10">
    <property type="entry name" value="AMMONIUM TRANSPORTER MEP2"/>
    <property type="match status" value="1"/>
</dbReference>
<keyword evidence="6 8" id="KW-0472">Membrane</keyword>
<evidence type="ECO:0000313" key="12">
    <source>
        <dbReference type="Proteomes" id="UP000077115"/>
    </source>
</evidence>
<evidence type="ECO:0000313" key="11">
    <source>
        <dbReference type="EMBL" id="OAJ35906.1"/>
    </source>
</evidence>
<feature type="transmembrane region" description="Helical" evidence="8">
    <location>
        <begin position="305"/>
        <end position="325"/>
    </location>
</feature>
<dbReference type="OrthoDB" id="534912at2759"/>
<feature type="transmembrane region" description="Helical" evidence="8">
    <location>
        <begin position="282"/>
        <end position="299"/>
    </location>
</feature>
<comment type="subcellular location">
    <subcellularLocation>
        <location evidence="8">Cell membrane</location>
        <topology evidence="8">Multi-pass membrane protein</topology>
    </subcellularLocation>
    <subcellularLocation>
        <location evidence="1">Membrane</location>
        <topology evidence="1">Multi-pass membrane protein</topology>
    </subcellularLocation>
</comment>
<dbReference type="STRING" id="403673.A0A177W826"/>
<evidence type="ECO:0000256" key="9">
    <source>
        <dbReference type="SAM" id="MobiDB-lite"/>
    </source>
</evidence>
<dbReference type="AlphaFoldDB" id="A0A177W826"/>
<feature type="transmembrane region" description="Helical" evidence="8">
    <location>
        <begin position="12"/>
        <end position="34"/>
    </location>
</feature>
<dbReference type="InterPro" id="IPR024041">
    <property type="entry name" value="NH4_transpt_AmtB-like_dom"/>
</dbReference>
<keyword evidence="7 8" id="KW-0924">Ammonia transport</keyword>
<feature type="transmembrane region" description="Helical" evidence="8">
    <location>
        <begin position="96"/>
        <end position="122"/>
    </location>
</feature>
<dbReference type="Pfam" id="PF00909">
    <property type="entry name" value="Ammonium_transp"/>
    <property type="match status" value="1"/>
</dbReference>
<accession>A0A177W826</accession>
<dbReference type="NCBIfam" id="TIGR00836">
    <property type="entry name" value="amt"/>
    <property type="match status" value="1"/>
</dbReference>
<dbReference type="PANTHER" id="PTHR43029">
    <property type="entry name" value="AMMONIUM TRANSPORTER MEP2"/>
    <property type="match status" value="1"/>
</dbReference>
<comment type="similarity">
    <text evidence="2 8">Belongs to the ammonia transporter channel (TC 1.A.11.2) family.</text>
</comment>
<proteinExistence type="inferred from homology"/>
<feature type="transmembrane region" description="Helical" evidence="8">
    <location>
        <begin position="183"/>
        <end position="203"/>
    </location>
</feature>